<accession>A0A3L6TA82</accession>
<dbReference type="InterPro" id="IPR032675">
    <property type="entry name" value="LRR_dom_sf"/>
</dbReference>
<dbReference type="STRING" id="4540.A0A3L6TA82"/>
<protein>
    <recommendedName>
        <fullName evidence="2">Disease resistance R13L4/SHOC-2-like LRR domain-containing protein</fullName>
    </recommendedName>
</protein>
<name>A0A3L6TA82_PANMI</name>
<dbReference type="InterPro" id="IPR055414">
    <property type="entry name" value="LRR_R13L4/SHOC2-like"/>
</dbReference>
<dbReference type="Gene3D" id="3.80.10.10">
    <property type="entry name" value="Ribonuclease Inhibitor"/>
    <property type="match status" value="1"/>
</dbReference>
<dbReference type="AlphaFoldDB" id="A0A3L6TA82"/>
<evidence type="ECO:0000256" key="1">
    <source>
        <dbReference type="ARBA" id="ARBA00022737"/>
    </source>
</evidence>
<feature type="domain" description="Disease resistance R13L4/SHOC-2-like LRR" evidence="2">
    <location>
        <begin position="29"/>
        <end position="227"/>
    </location>
</feature>
<dbReference type="EMBL" id="PQIB02000002">
    <property type="protein sequence ID" value="RLN34397.1"/>
    <property type="molecule type" value="Genomic_DNA"/>
</dbReference>
<evidence type="ECO:0000259" key="2">
    <source>
        <dbReference type="Pfam" id="PF23598"/>
    </source>
</evidence>
<evidence type="ECO:0000313" key="3">
    <source>
        <dbReference type="EMBL" id="RLN34397.1"/>
    </source>
</evidence>
<keyword evidence="4" id="KW-1185">Reference proteome</keyword>
<dbReference type="Proteomes" id="UP000275267">
    <property type="component" value="Unassembled WGS sequence"/>
</dbReference>
<dbReference type="Pfam" id="PF23598">
    <property type="entry name" value="LRR_14"/>
    <property type="match status" value="1"/>
</dbReference>
<proteinExistence type="predicted"/>
<dbReference type="SUPFAM" id="SSF52047">
    <property type="entry name" value="RNI-like"/>
    <property type="match status" value="1"/>
</dbReference>
<gene>
    <name evidence="3" type="ORF">C2845_PM03G29950</name>
</gene>
<dbReference type="OrthoDB" id="694999at2759"/>
<reference evidence="4" key="1">
    <citation type="journal article" date="2019" name="Nat. Commun.">
        <title>The genome of broomcorn millet.</title>
        <authorList>
            <person name="Zou C."/>
            <person name="Miki D."/>
            <person name="Li D."/>
            <person name="Tang Q."/>
            <person name="Xiao L."/>
            <person name="Rajput S."/>
            <person name="Deng P."/>
            <person name="Jia W."/>
            <person name="Huang R."/>
            <person name="Zhang M."/>
            <person name="Sun Y."/>
            <person name="Hu J."/>
            <person name="Fu X."/>
            <person name="Schnable P.S."/>
            <person name="Li F."/>
            <person name="Zhang H."/>
            <person name="Feng B."/>
            <person name="Zhu X."/>
            <person name="Liu R."/>
            <person name="Schnable J.C."/>
            <person name="Zhu J.-K."/>
            <person name="Zhang H."/>
        </authorList>
    </citation>
    <scope>NUCLEOTIDE SEQUENCE [LARGE SCALE GENOMIC DNA]</scope>
</reference>
<keyword evidence="1" id="KW-0677">Repeat</keyword>
<organism evidence="3 4">
    <name type="scientific">Panicum miliaceum</name>
    <name type="common">Proso millet</name>
    <name type="synonym">Broomcorn millet</name>
    <dbReference type="NCBI Taxonomy" id="4540"/>
    <lineage>
        <taxon>Eukaryota</taxon>
        <taxon>Viridiplantae</taxon>
        <taxon>Streptophyta</taxon>
        <taxon>Embryophyta</taxon>
        <taxon>Tracheophyta</taxon>
        <taxon>Spermatophyta</taxon>
        <taxon>Magnoliopsida</taxon>
        <taxon>Liliopsida</taxon>
        <taxon>Poales</taxon>
        <taxon>Poaceae</taxon>
        <taxon>PACMAD clade</taxon>
        <taxon>Panicoideae</taxon>
        <taxon>Panicodae</taxon>
        <taxon>Paniceae</taxon>
        <taxon>Panicinae</taxon>
        <taxon>Panicum</taxon>
        <taxon>Panicum sect. Panicum</taxon>
    </lineage>
</organism>
<evidence type="ECO:0000313" key="4">
    <source>
        <dbReference type="Proteomes" id="UP000275267"/>
    </source>
</evidence>
<sequence>MSRPCATLGSCLLSKLSRRRRLGGSSSRNGVKVPGGIGKLSDMHTLGMVDIGTAGGDAILEELKKLTQLHKLGVSGINRDNIRKFFSVISGLAHLESLSLRVQVDEDDEAGWLDLDDISFEPLVNLQSLKLYGLLRKLPKWTKQLKNLRKLSLQMTMLPKEGVDDITDSPYQLETLRLFLSEFQDDELHFGRRKTTFLGLLEISCNSRVQGTITFHDDFLLKVLRIRCWGESSLRFSGLQS</sequence>
<comment type="caution">
    <text evidence="3">The sequence shown here is derived from an EMBL/GenBank/DDBJ whole genome shotgun (WGS) entry which is preliminary data.</text>
</comment>